<evidence type="ECO:0000313" key="2">
    <source>
        <dbReference type="EMBL" id="GIM46054.1"/>
    </source>
</evidence>
<feature type="transmembrane region" description="Helical" evidence="1">
    <location>
        <begin position="108"/>
        <end position="132"/>
    </location>
</feature>
<evidence type="ECO:0008006" key="4">
    <source>
        <dbReference type="Google" id="ProtNLM"/>
    </source>
</evidence>
<protein>
    <recommendedName>
        <fullName evidence="4">Spore cortex biosynthesis protein YabQ</fullName>
    </recommendedName>
</protein>
<comment type="caution">
    <text evidence="2">The sequence shown here is derived from an EMBL/GenBank/DDBJ whole genome shotgun (WGS) entry which is preliminary data.</text>
</comment>
<keyword evidence="3" id="KW-1185">Reference proteome</keyword>
<keyword evidence="1" id="KW-1133">Transmembrane helix</keyword>
<sequence length="207" mass="24178">MSLMTQYLTLIAMSISGAILGAVYDVYRVVLKQWRFLRFLNPVFDLMFWIFALVLVFWALMWANNGDVRLYVFVILLLGLLVYRLLFRKIVVSGTVGVILGMKALGLLIYRMFLLLVVQPLLLLGRLLLALLRALDRVAQVIETVILWPFRPILRLLHKGLKRVFVPIEEPLVRYWKHMKKVKGFLVSLSNWFFNRKDDEEPKDPKG</sequence>
<evidence type="ECO:0000256" key="1">
    <source>
        <dbReference type="SAM" id="Phobius"/>
    </source>
</evidence>
<dbReference type="AlphaFoldDB" id="A0AAV4LEF6"/>
<dbReference type="Proteomes" id="UP001057291">
    <property type="component" value="Unassembled WGS sequence"/>
</dbReference>
<organism evidence="2 3">
    <name type="scientific">Collibacillus ludicampi</name>
    <dbReference type="NCBI Taxonomy" id="2771369"/>
    <lineage>
        <taxon>Bacteria</taxon>
        <taxon>Bacillati</taxon>
        <taxon>Bacillota</taxon>
        <taxon>Bacilli</taxon>
        <taxon>Bacillales</taxon>
        <taxon>Alicyclobacillaceae</taxon>
        <taxon>Collibacillus</taxon>
    </lineage>
</organism>
<reference evidence="2" key="1">
    <citation type="journal article" date="2023" name="Int. J. Syst. Evol. Microbiol.">
        <title>Collibacillus ludicampi gen. nov., sp. nov., a new soil bacterium of the family Alicyclobacillaceae.</title>
        <authorList>
            <person name="Jojima T."/>
            <person name="Ioku Y."/>
            <person name="Fukuta Y."/>
            <person name="Shirasaka N."/>
            <person name="Matsumura Y."/>
            <person name="Mori M."/>
        </authorList>
    </citation>
    <scope>NUCLEOTIDE SEQUENCE</scope>
    <source>
        <strain evidence="2">TP075</strain>
    </source>
</reference>
<feature type="transmembrane region" description="Helical" evidence="1">
    <location>
        <begin position="68"/>
        <end position="87"/>
    </location>
</feature>
<dbReference type="EMBL" id="BOQE01000001">
    <property type="protein sequence ID" value="GIM46054.1"/>
    <property type="molecule type" value="Genomic_DNA"/>
</dbReference>
<accession>A0AAV4LEF6</accession>
<proteinExistence type="predicted"/>
<dbReference type="NCBIfam" id="TIGR02893">
    <property type="entry name" value="spore_yabQ"/>
    <property type="match status" value="1"/>
</dbReference>
<feature type="transmembrane region" description="Helical" evidence="1">
    <location>
        <begin position="39"/>
        <end position="62"/>
    </location>
</feature>
<feature type="transmembrane region" description="Helical" evidence="1">
    <location>
        <begin position="6"/>
        <end position="27"/>
    </location>
</feature>
<keyword evidence="1" id="KW-0812">Transmembrane</keyword>
<name>A0AAV4LEF6_9BACL</name>
<evidence type="ECO:0000313" key="3">
    <source>
        <dbReference type="Proteomes" id="UP001057291"/>
    </source>
</evidence>
<keyword evidence="1" id="KW-0472">Membrane</keyword>
<dbReference type="Pfam" id="PF09578">
    <property type="entry name" value="Spore_YabQ"/>
    <property type="match status" value="1"/>
</dbReference>
<dbReference type="InterPro" id="IPR019074">
    <property type="entry name" value="YabQ"/>
</dbReference>
<gene>
    <name evidence="2" type="ORF">DNHGIG_16030</name>
</gene>